<feature type="domain" description="CNH" evidence="6">
    <location>
        <begin position="16"/>
        <end position="303"/>
    </location>
</feature>
<keyword evidence="8" id="KW-1185">Reference proteome</keyword>
<dbReference type="PROSITE" id="PS50219">
    <property type="entry name" value="CNH"/>
    <property type="match status" value="1"/>
</dbReference>
<proteinExistence type="predicted"/>
<comment type="caution">
    <text evidence="7">The sequence shown here is derived from an EMBL/GenBank/DDBJ whole genome shotgun (WGS) entry which is preliminary data.</text>
</comment>
<dbReference type="GO" id="GO:0005737">
    <property type="term" value="C:cytoplasm"/>
    <property type="evidence" value="ECO:0007669"/>
    <property type="project" value="UniProtKB-SubCell"/>
</dbReference>
<dbReference type="PANTHER" id="PTHR12894">
    <property type="entry name" value="CNH DOMAIN CONTAINING"/>
    <property type="match status" value="1"/>
</dbReference>
<dbReference type="Pfam" id="PF10366">
    <property type="entry name" value="Vps39_1"/>
    <property type="match status" value="1"/>
</dbReference>
<dbReference type="PANTHER" id="PTHR12894:SF27">
    <property type="entry name" value="TRANSFORMING GROWTH FACTOR-BETA RECEPTOR-ASSOCIATED PROTEIN 1"/>
    <property type="match status" value="1"/>
</dbReference>
<dbReference type="GeneID" id="40317898"/>
<dbReference type="GO" id="GO:0016020">
    <property type="term" value="C:membrane"/>
    <property type="evidence" value="ECO:0007669"/>
    <property type="project" value="TreeGrafter"/>
</dbReference>
<evidence type="ECO:0000256" key="3">
    <source>
        <dbReference type="ARBA" id="ARBA00022490"/>
    </source>
</evidence>
<evidence type="ECO:0000256" key="2">
    <source>
        <dbReference type="ARBA" id="ARBA00022448"/>
    </source>
</evidence>
<dbReference type="EMBL" id="MKKU01000214">
    <property type="protein sequence ID" value="RNF19097.1"/>
    <property type="molecule type" value="Genomic_DNA"/>
</dbReference>
<dbReference type="InterPro" id="IPR001180">
    <property type="entry name" value="CNH_dom"/>
</dbReference>
<evidence type="ECO:0000313" key="8">
    <source>
        <dbReference type="Proteomes" id="UP000284403"/>
    </source>
</evidence>
<dbReference type="InterPro" id="IPR019452">
    <property type="entry name" value="VPS39/TGF_beta_rcpt-assoc_1"/>
</dbReference>
<evidence type="ECO:0000259" key="6">
    <source>
        <dbReference type="PROSITE" id="PS50219"/>
    </source>
</evidence>
<keyword evidence="2" id="KW-0813">Transport</keyword>
<protein>
    <submittedName>
        <fullName evidence="7">CNH domain-containing protein</fullName>
    </submittedName>
</protein>
<reference evidence="7 8" key="1">
    <citation type="journal article" date="2018" name="BMC Genomics">
        <title>Genomic comparison of Trypanosoma conorhini and Trypanosoma rangeli to Trypanosoma cruzi strains of high and low virulence.</title>
        <authorList>
            <person name="Bradwell K.R."/>
            <person name="Koparde V.N."/>
            <person name="Matveyev A.V."/>
            <person name="Serrano M.G."/>
            <person name="Alves J.M."/>
            <person name="Parikh H."/>
            <person name="Huang B."/>
            <person name="Lee V."/>
            <person name="Espinosa-Alvarez O."/>
            <person name="Ortiz P.A."/>
            <person name="Costa-Martins A.G."/>
            <person name="Teixeira M.M."/>
            <person name="Buck G.A."/>
        </authorList>
    </citation>
    <scope>NUCLEOTIDE SEQUENCE [LARGE SCALE GENOMIC DNA]</scope>
    <source>
        <strain evidence="7 8">025E</strain>
    </source>
</reference>
<keyword evidence="4" id="KW-0653">Protein transport</keyword>
<sequence>MSHEVFRLTELKQKLPYKIESIATARNLFFLGTSDGKLIVYEVSLQEHDAQCVYIHSSKHKQPIRMILPIVERDVLLLVAGDVIAVHQLNRMTSAQLDRLPEDRLPELSAVRGTKDIVALHLKRQRGTFYLAVLQRKKITVYAYREQLREFVIMNDGLLLPDGAKTLVWVGKNLLIGFRREYVLMHVPSGATDCLYPTGKSGIPLLLSLDPVPEVLVGEENTGVRALHDGSLVPEKKNGIPWPSIPTSAAYVHPFLLTVHDSGNCIEVRLPFFTGSAEAANPTLWQSISLKCADRISQRPFADFDVSLPKEAAPPDALRKDITIVLTSNNTVHLLELVPIREQALALSSVDAVEAGLLLCQLCANEVDQTTVRSLKRQFALWSFNAQKDFRTAMLRFRDANVDPRLVIDLFPGFLTQRARATWQPPQTHATDLAQQLPDAAAAFLDYAVPLRREYATAEAEVLAEAIDTAILKAYVVVGHEPQLLAFLAEDNACSLAESEAFLADREQWVALVALWCRHGQHRKSLALLYALGTTGERIRLDSLVTTSSSRVGLPFNAAFARLLQPLLDKAFGGVGGLLAAASEGGHADFMPQTVLARLLAEVAVEVEQSQQTHLLRRCVGVVGTLLYVRLLSWGERESMALVEEYSPWILANVPPRWSVRMFTAADIQPKDYAAVLRLLGSDMRGIGRTQPHERVAEWLSLVFADTCNLCTDASLHDAYFQSLVRLVLSPLCAAGESVAEREEEEKEQQQRRATGRQRLENFLRSSHHIDLARAQTVLEQPEARGQMYAERAIIYRRLTLHEEAIRMFLYEARTAAGGAGLRDSRGPRWRGRLSDSSAPAAQPGGRVRRAVAE</sequence>
<dbReference type="GO" id="GO:0006914">
    <property type="term" value="P:autophagy"/>
    <property type="evidence" value="ECO:0007669"/>
    <property type="project" value="TreeGrafter"/>
</dbReference>
<dbReference type="OrthoDB" id="5325112at2759"/>
<feature type="region of interest" description="Disordered" evidence="5">
    <location>
        <begin position="819"/>
        <end position="854"/>
    </location>
</feature>
<dbReference type="RefSeq" id="XP_029228722.1">
    <property type="nucleotide sequence ID" value="XM_029371199.1"/>
</dbReference>
<dbReference type="AlphaFoldDB" id="A0A422PN10"/>
<comment type="subcellular location">
    <subcellularLocation>
        <location evidence="1">Cytoplasm</location>
    </subcellularLocation>
</comment>
<dbReference type="Pfam" id="PF00780">
    <property type="entry name" value="CNH"/>
    <property type="match status" value="1"/>
</dbReference>
<gene>
    <name evidence="7" type="ORF">Tco025E_04287</name>
</gene>
<organism evidence="7 8">
    <name type="scientific">Trypanosoma conorhini</name>
    <dbReference type="NCBI Taxonomy" id="83891"/>
    <lineage>
        <taxon>Eukaryota</taxon>
        <taxon>Discoba</taxon>
        <taxon>Euglenozoa</taxon>
        <taxon>Kinetoplastea</taxon>
        <taxon>Metakinetoplastina</taxon>
        <taxon>Trypanosomatida</taxon>
        <taxon>Trypanosomatidae</taxon>
        <taxon>Trypanosoma</taxon>
    </lineage>
</organism>
<evidence type="ECO:0000313" key="7">
    <source>
        <dbReference type="EMBL" id="RNF19097.1"/>
    </source>
</evidence>
<dbReference type="GO" id="GO:0015031">
    <property type="term" value="P:protein transport"/>
    <property type="evidence" value="ECO:0007669"/>
    <property type="project" value="UniProtKB-KW"/>
</dbReference>
<dbReference type="InterPro" id="IPR032914">
    <property type="entry name" value="Vam6/VPS39/TRAP1"/>
</dbReference>
<evidence type="ECO:0000256" key="1">
    <source>
        <dbReference type="ARBA" id="ARBA00004496"/>
    </source>
</evidence>
<evidence type="ECO:0000256" key="4">
    <source>
        <dbReference type="ARBA" id="ARBA00022927"/>
    </source>
</evidence>
<keyword evidence="3" id="KW-0963">Cytoplasm</keyword>
<name>A0A422PN10_9TRYP</name>
<dbReference type="Proteomes" id="UP000284403">
    <property type="component" value="Unassembled WGS sequence"/>
</dbReference>
<dbReference type="GO" id="GO:0034058">
    <property type="term" value="P:endosomal vesicle fusion"/>
    <property type="evidence" value="ECO:0007669"/>
    <property type="project" value="TreeGrafter"/>
</dbReference>
<accession>A0A422PN10</accession>
<evidence type="ECO:0000256" key="5">
    <source>
        <dbReference type="SAM" id="MobiDB-lite"/>
    </source>
</evidence>